<proteinExistence type="predicted"/>
<feature type="compositionally biased region" description="Polar residues" evidence="1">
    <location>
        <begin position="49"/>
        <end position="62"/>
    </location>
</feature>
<accession>A0A9Y2MZE7</accession>
<feature type="compositionally biased region" description="Gly residues" evidence="1">
    <location>
        <begin position="1"/>
        <end position="10"/>
    </location>
</feature>
<evidence type="ECO:0008006" key="4">
    <source>
        <dbReference type="Google" id="ProtNLM"/>
    </source>
</evidence>
<reference evidence="2 3" key="1">
    <citation type="submission" date="2023-06" db="EMBL/GenBank/DDBJ databases">
        <authorList>
            <person name="Oyuntsetseg B."/>
            <person name="Kim S.B."/>
        </authorList>
    </citation>
    <scope>NUCLEOTIDE SEQUENCE [LARGE SCALE GENOMIC DNA]</scope>
    <source>
        <strain evidence="2 3">2-15</strain>
    </source>
</reference>
<dbReference type="KEGG" id="acab:QRX50_08900"/>
<dbReference type="EMBL" id="CP127294">
    <property type="protein sequence ID" value="WIX80862.1"/>
    <property type="molecule type" value="Genomic_DNA"/>
</dbReference>
<gene>
    <name evidence="2" type="ORF">QRX50_08900</name>
</gene>
<evidence type="ECO:0000256" key="1">
    <source>
        <dbReference type="SAM" id="MobiDB-lite"/>
    </source>
</evidence>
<organism evidence="2 3">
    <name type="scientific">Amycolatopsis carbonis</name>
    <dbReference type="NCBI Taxonomy" id="715471"/>
    <lineage>
        <taxon>Bacteria</taxon>
        <taxon>Bacillati</taxon>
        <taxon>Actinomycetota</taxon>
        <taxon>Actinomycetes</taxon>
        <taxon>Pseudonocardiales</taxon>
        <taxon>Pseudonocardiaceae</taxon>
        <taxon>Amycolatopsis</taxon>
    </lineage>
</organism>
<evidence type="ECO:0000313" key="3">
    <source>
        <dbReference type="Proteomes" id="UP001236014"/>
    </source>
</evidence>
<evidence type="ECO:0000313" key="2">
    <source>
        <dbReference type="EMBL" id="WIX80862.1"/>
    </source>
</evidence>
<feature type="compositionally biased region" description="Polar residues" evidence="1">
    <location>
        <begin position="11"/>
        <end position="21"/>
    </location>
</feature>
<dbReference type="Proteomes" id="UP001236014">
    <property type="component" value="Chromosome"/>
</dbReference>
<feature type="region of interest" description="Disordered" evidence="1">
    <location>
        <begin position="1"/>
        <end position="68"/>
    </location>
</feature>
<sequence length="167" mass="17624">MPDGNQGGLSGVQNELVTPGQQAPADSGLLPGSNTAPPPAQPPDYRALGSNQAKSDFATASATGGWDFDPEAIDKVITQLEDSLDGDYAEARRHAAKLMQIPSPGSEVGSQGYVQTASTSGASYNQFLKGATDFVSAYVQTLKDIRTAYQNNDEQTKEQLRNFGKAL</sequence>
<name>A0A9Y2MZE7_9PSEU</name>
<dbReference type="AlphaFoldDB" id="A0A9Y2MZE7"/>
<protein>
    <recommendedName>
        <fullName evidence="4">PE domain-containing protein</fullName>
    </recommendedName>
</protein>
<dbReference type="RefSeq" id="WP_285971477.1">
    <property type="nucleotide sequence ID" value="NZ_CP127294.1"/>
</dbReference>
<keyword evidence="3" id="KW-1185">Reference proteome</keyword>